<dbReference type="AlphaFoldDB" id="A0A1F6E4Z7"/>
<reference evidence="1 2" key="1">
    <citation type="journal article" date="2016" name="Nat. Commun.">
        <title>Thousands of microbial genomes shed light on interconnected biogeochemical processes in an aquifer system.</title>
        <authorList>
            <person name="Anantharaman K."/>
            <person name="Brown C.T."/>
            <person name="Hug L.A."/>
            <person name="Sharon I."/>
            <person name="Castelle C.J."/>
            <person name="Probst A.J."/>
            <person name="Thomas B.C."/>
            <person name="Singh A."/>
            <person name="Wilkins M.J."/>
            <person name="Karaoz U."/>
            <person name="Brodie E.L."/>
            <person name="Williams K.H."/>
            <person name="Hubbard S.S."/>
            <person name="Banfield J.F."/>
        </authorList>
    </citation>
    <scope>NUCLEOTIDE SEQUENCE [LARGE SCALE GENOMIC DNA]</scope>
</reference>
<proteinExistence type="predicted"/>
<gene>
    <name evidence="1" type="ORF">A3C20_00965</name>
</gene>
<protein>
    <submittedName>
        <fullName evidence="1">Uncharacterized protein</fullName>
    </submittedName>
</protein>
<evidence type="ECO:0000313" key="1">
    <source>
        <dbReference type="EMBL" id="OGG68763.1"/>
    </source>
</evidence>
<accession>A0A1F6E4Z7</accession>
<name>A0A1F6E4Z7_9BACT</name>
<evidence type="ECO:0000313" key="2">
    <source>
        <dbReference type="Proteomes" id="UP000176914"/>
    </source>
</evidence>
<sequence>MTIRFDITGIVLDGEKDQVTKKLKGAFPGAVVDFSGVRAEKIDIMITSPPAGDFAELEVRVGNIMRDCNFPRHKIFPAVTKISGQAPVV</sequence>
<dbReference type="EMBL" id="MFLL01000028">
    <property type="protein sequence ID" value="OGG68763.1"/>
    <property type="molecule type" value="Genomic_DNA"/>
</dbReference>
<comment type="caution">
    <text evidence="1">The sequence shown here is derived from an EMBL/GenBank/DDBJ whole genome shotgun (WGS) entry which is preliminary data.</text>
</comment>
<dbReference type="Proteomes" id="UP000176914">
    <property type="component" value="Unassembled WGS sequence"/>
</dbReference>
<organism evidence="1 2">
    <name type="scientific">Candidatus Kaiserbacteria bacterium RIFCSPHIGHO2_02_FULL_55_25</name>
    <dbReference type="NCBI Taxonomy" id="1798498"/>
    <lineage>
        <taxon>Bacteria</taxon>
        <taxon>Candidatus Kaiseribacteriota</taxon>
    </lineage>
</organism>